<sequence length="210" mass="23648">MKQLYVDINELARNGRNGPIMCAIISQGGDQVNVTPCGVNMYMMPASDRERAYDIARDCIGMEFLFEDAPKRAMFYPVPFMTVFAHDRAGGWFCSLGQCADMHEEVAVYYVDEARRCIYLAPSLRALLTAAVFDTGFMRRAGCTGGMCALSYADQQYMIDKMGLKAGDAARLDDVRPAPEVRVYMCREIAERELEFVRPFPHMGGMRMPE</sequence>
<protein>
    <submittedName>
        <fullName evidence="1">Uncharacterized protein</fullName>
    </submittedName>
</protein>
<reference evidence="1" key="2">
    <citation type="journal article" date="2021" name="PeerJ">
        <title>Extensive microbial diversity within the chicken gut microbiome revealed by metagenomics and culture.</title>
        <authorList>
            <person name="Gilroy R."/>
            <person name="Ravi A."/>
            <person name="Getino M."/>
            <person name="Pursley I."/>
            <person name="Horton D.L."/>
            <person name="Alikhan N.F."/>
            <person name="Baker D."/>
            <person name="Gharbi K."/>
            <person name="Hall N."/>
            <person name="Watson M."/>
            <person name="Adriaenssens E.M."/>
            <person name="Foster-Nyarko E."/>
            <person name="Jarju S."/>
            <person name="Secka A."/>
            <person name="Antonio M."/>
            <person name="Oren A."/>
            <person name="Chaudhuri R.R."/>
            <person name="La Ragione R."/>
            <person name="Hildebrand F."/>
            <person name="Pallen M.J."/>
        </authorList>
    </citation>
    <scope>NUCLEOTIDE SEQUENCE</scope>
    <source>
        <strain evidence="1">ChiSxjej2B14-8506</strain>
    </source>
</reference>
<gene>
    <name evidence="1" type="ORF">IAC59_08730</name>
</gene>
<dbReference type="EMBL" id="DVNK01000052">
    <property type="protein sequence ID" value="HIU47322.1"/>
    <property type="molecule type" value="Genomic_DNA"/>
</dbReference>
<organism evidence="1 2">
    <name type="scientific">Candidatus Fimadaptatus faecigallinarum</name>
    <dbReference type="NCBI Taxonomy" id="2840814"/>
    <lineage>
        <taxon>Bacteria</taxon>
        <taxon>Bacillati</taxon>
        <taxon>Bacillota</taxon>
        <taxon>Clostridia</taxon>
        <taxon>Eubacteriales</taxon>
        <taxon>Candidatus Fimadaptatus</taxon>
    </lineage>
</organism>
<evidence type="ECO:0000313" key="1">
    <source>
        <dbReference type="EMBL" id="HIU47322.1"/>
    </source>
</evidence>
<comment type="caution">
    <text evidence="1">The sequence shown here is derived from an EMBL/GenBank/DDBJ whole genome shotgun (WGS) entry which is preliminary data.</text>
</comment>
<evidence type="ECO:0000313" key="2">
    <source>
        <dbReference type="Proteomes" id="UP000824123"/>
    </source>
</evidence>
<proteinExistence type="predicted"/>
<accession>A0A9D1LSS1</accession>
<dbReference type="Proteomes" id="UP000824123">
    <property type="component" value="Unassembled WGS sequence"/>
</dbReference>
<dbReference type="AlphaFoldDB" id="A0A9D1LSS1"/>
<reference evidence="1" key="1">
    <citation type="submission" date="2020-10" db="EMBL/GenBank/DDBJ databases">
        <authorList>
            <person name="Gilroy R."/>
        </authorList>
    </citation>
    <scope>NUCLEOTIDE SEQUENCE</scope>
    <source>
        <strain evidence="1">ChiSxjej2B14-8506</strain>
    </source>
</reference>
<name>A0A9D1LSS1_9FIRM</name>